<evidence type="ECO:0000256" key="7">
    <source>
        <dbReference type="ARBA" id="ARBA00022679"/>
    </source>
</evidence>
<keyword evidence="7" id="KW-0808">Transferase</keyword>
<comment type="caution">
    <text evidence="12">The sequence shown here is derived from an EMBL/GenBank/DDBJ whole genome shotgun (WGS) entry which is preliminary data.</text>
</comment>
<keyword evidence="5" id="KW-0021">Allosteric enzyme</keyword>
<evidence type="ECO:0000256" key="5">
    <source>
        <dbReference type="ARBA" id="ARBA00022533"/>
    </source>
</evidence>
<dbReference type="EC" id="2.4.2.9" evidence="4"/>
<feature type="compositionally biased region" description="Basic and acidic residues" evidence="10">
    <location>
        <begin position="224"/>
        <end position="247"/>
    </location>
</feature>
<evidence type="ECO:0000313" key="12">
    <source>
        <dbReference type="EMBL" id="KAK4536301.1"/>
    </source>
</evidence>
<dbReference type="NCBIfam" id="NF001097">
    <property type="entry name" value="PRK00129.1"/>
    <property type="match status" value="1"/>
</dbReference>
<proteinExistence type="inferred from homology"/>
<keyword evidence="6" id="KW-0328">Glycosyltransferase</keyword>
<comment type="pathway">
    <text evidence="2">Pyrimidine metabolism; UMP biosynthesis via salvage pathway; UMP from uracil: step 1/1.</text>
</comment>
<evidence type="ECO:0000256" key="8">
    <source>
        <dbReference type="ARBA" id="ARBA00022741"/>
    </source>
</evidence>
<dbReference type="Pfam" id="PF14681">
    <property type="entry name" value="UPRTase"/>
    <property type="match status" value="1"/>
</dbReference>
<dbReference type="SUPFAM" id="SSF53271">
    <property type="entry name" value="PRTase-like"/>
    <property type="match status" value="1"/>
</dbReference>
<evidence type="ECO:0000259" key="11">
    <source>
        <dbReference type="Pfam" id="PF14681"/>
    </source>
</evidence>
<protein>
    <recommendedName>
        <fullName evidence="4">uracil phosphoribosyltransferase</fullName>
        <ecNumber evidence="4">2.4.2.9</ecNumber>
    </recommendedName>
</protein>
<dbReference type="FunFam" id="3.40.50.2020:FF:000023">
    <property type="entry name" value="Probable uracil phosphoribosyltransferase"/>
    <property type="match status" value="1"/>
</dbReference>
<dbReference type="GO" id="GO:0008655">
    <property type="term" value="P:pyrimidine-containing compound salvage"/>
    <property type="evidence" value="ECO:0007669"/>
    <property type="project" value="UniProtKB-ARBA"/>
</dbReference>
<dbReference type="CDD" id="cd06223">
    <property type="entry name" value="PRTases_typeI"/>
    <property type="match status" value="1"/>
</dbReference>
<reference evidence="12 13" key="1">
    <citation type="submission" date="2022-07" db="EMBL/GenBank/DDBJ databases">
        <title>Genome-wide signatures of adaptation to extreme environments.</title>
        <authorList>
            <person name="Cho C.H."/>
            <person name="Yoon H.S."/>
        </authorList>
    </citation>
    <scope>NUCLEOTIDE SEQUENCE [LARGE SCALE GENOMIC DNA]</scope>
    <source>
        <strain evidence="12 13">DBV 063 E5</strain>
    </source>
</reference>
<keyword evidence="9" id="KW-0342">GTP-binding</keyword>
<keyword evidence="13" id="KW-1185">Reference proteome</keyword>
<gene>
    <name evidence="12" type="ORF">CDCA_CDCA08G2326</name>
</gene>
<evidence type="ECO:0000313" key="13">
    <source>
        <dbReference type="Proteomes" id="UP001301350"/>
    </source>
</evidence>
<dbReference type="Proteomes" id="UP001301350">
    <property type="component" value="Unassembled WGS sequence"/>
</dbReference>
<sequence length="255" mass="27927">MDGTSSSLPSEVDVVPQTPQLIALYTVIRDRETSRADFVFHADRIIRLLLEHALNYVPLVPRRVTTPVGAVYDGLAYGEKICGVSVVRAGEAFEHGLRQIARSVRIGKILMQRDERTAEPRMYWAKLPNDIASRWVLLMDPMVATGRSVSMAVAALLRAGVPQTRVLVVSMFACREGVEALLRAYPHVRLVTGAVDAGLTPDKYITPGVGDFGDLYFGTMRRGEEEGCGGREDSLVTDEGSRMEGSIREPGAAPR</sequence>
<evidence type="ECO:0000256" key="10">
    <source>
        <dbReference type="SAM" id="MobiDB-lite"/>
    </source>
</evidence>
<accession>A0AAV9IVV9</accession>
<dbReference type="GO" id="GO:0004845">
    <property type="term" value="F:uracil phosphoribosyltransferase activity"/>
    <property type="evidence" value="ECO:0007669"/>
    <property type="project" value="UniProtKB-EC"/>
</dbReference>
<comment type="cofactor">
    <cofactor evidence="1">
        <name>Mg(2+)</name>
        <dbReference type="ChEBI" id="CHEBI:18420"/>
    </cofactor>
</comment>
<evidence type="ECO:0000256" key="4">
    <source>
        <dbReference type="ARBA" id="ARBA00011894"/>
    </source>
</evidence>
<comment type="similarity">
    <text evidence="3">Belongs to the UPRTase family.</text>
</comment>
<dbReference type="GO" id="GO:0005525">
    <property type="term" value="F:GTP binding"/>
    <property type="evidence" value="ECO:0007669"/>
    <property type="project" value="UniProtKB-KW"/>
</dbReference>
<dbReference type="InterPro" id="IPR029057">
    <property type="entry name" value="PRTase-like"/>
</dbReference>
<dbReference type="AlphaFoldDB" id="A0AAV9IVV9"/>
<evidence type="ECO:0000256" key="9">
    <source>
        <dbReference type="ARBA" id="ARBA00023134"/>
    </source>
</evidence>
<evidence type="ECO:0000256" key="2">
    <source>
        <dbReference type="ARBA" id="ARBA00005180"/>
    </source>
</evidence>
<evidence type="ECO:0000256" key="3">
    <source>
        <dbReference type="ARBA" id="ARBA00009516"/>
    </source>
</evidence>
<feature type="domain" description="Phosphoribosyltransferase" evidence="11">
    <location>
        <begin position="15"/>
        <end position="219"/>
    </location>
</feature>
<keyword evidence="8" id="KW-0547">Nucleotide-binding</keyword>
<name>A0AAV9IVV9_CYACA</name>
<organism evidence="12 13">
    <name type="scientific">Cyanidium caldarium</name>
    <name type="common">Red alga</name>
    <dbReference type="NCBI Taxonomy" id="2771"/>
    <lineage>
        <taxon>Eukaryota</taxon>
        <taxon>Rhodophyta</taxon>
        <taxon>Bangiophyceae</taxon>
        <taxon>Cyanidiales</taxon>
        <taxon>Cyanidiaceae</taxon>
        <taxon>Cyanidium</taxon>
    </lineage>
</organism>
<feature type="region of interest" description="Disordered" evidence="10">
    <location>
        <begin position="224"/>
        <end position="255"/>
    </location>
</feature>
<dbReference type="EMBL" id="JANCYW010000008">
    <property type="protein sequence ID" value="KAK4536301.1"/>
    <property type="molecule type" value="Genomic_DNA"/>
</dbReference>
<evidence type="ECO:0000256" key="6">
    <source>
        <dbReference type="ARBA" id="ARBA00022676"/>
    </source>
</evidence>
<dbReference type="InterPro" id="IPR000836">
    <property type="entry name" value="PRTase_dom"/>
</dbReference>
<dbReference type="Gene3D" id="3.40.50.2020">
    <property type="match status" value="1"/>
</dbReference>
<evidence type="ECO:0000256" key="1">
    <source>
        <dbReference type="ARBA" id="ARBA00001946"/>
    </source>
</evidence>